<gene>
    <name evidence="2" type="ORF">B0J12DRAFT_277987</name>
</gene>
<organism evidence="2 3">
    <name type="scientific">Macrophomina phaseolina</name>
    <dbReference type="NCBI Taxonomy" id="35725"/>
    <lineage>
        <taxon>Eukaryota</taxon>
        <taxon>Fungi</taxon>
        <taxon>Dikarya</taxon>
        <taxon>Ascomycota</taxon>
        <taxon>Pezizomycotina</taxon>
        <taxon>Dothideomycetes</taxon>
        <taxon>Dothideomycetes incertae sedis</taxon>
        <taxon>Botryosphaeriales</taxon>
        <taxon>Botryosphaeriaceae</taxon>
        <taxon>Macrophomina</taxon>
    </lineage>
</organism>
<keyword evidence="3" id="KW-1185">Reference proteome</keyword>
<protein>
    <recommendedName>
        <fullName evidence="4">Fungal N-terminal domain-containing protein</fullName>
    </recommendedName>
</protein>
<reference evidence="2 3" key="1">
    <citation type="journal article" date="2021" name="Nat. Commun.">
        <title>Genetic determinants of endophytism in the Arabidopsis root mycobiome.</title>
        <authorList>
            <person name="Mesny F."/>
            <person name="Miyauchi S."/>
            <person name="Thiergart T."/>
            <person name="Pickel B."/>
            <person name="Atanasova L."/>
            <person name="Karlsson M."/>
            <person name="Huettel B."/>
            <person name="Barry K.W."/>
            <person name="Haridas S."/>
            <person name="Chen C."/>
            <person name="Bauer D."/>
            <person name="Andreopoulos W."/>
            <person name="Pangilinan J."/>
            <person name="LaButti K."/>
            <person name="Riley R."/>
            <person name="Lipzen A."/>
            <person name="Clum A."/>
            <person name="Drula E."/>
            <person name="Henrissat B."/>
            <person name="Kohler A."/>
            <person name="Grigoriev I.V."/>
            <person name="Martin F.M."/>
            <person name="Hacquard S."/>
        </authorList>
    </citation>
    <scope>NUCLEOTIDE SEQUENCE [LARGE SCALE GENOMIC DNA]</scope>
    <source>
        <strain evidence="2 3">MPI-SDFR-AT-0080</strain>
    </source>
</reference>
<evidence type="ECO:0000313" key="3">
    <source>
        <dbReference type="Proteomes" id="UP000774617"/>
    </source>
</evidence>
<accession>A0ABQ8FXF4</accession>
<comment type="caution">
    <text evidence="2">The sequence shown here is derived from an EMBL/GenBank/DDBJ whole genome shotgun (WGS) entry which is preliminary data.</text>
</comment>
<dbReference type="Proteomes" id="UP000774617">
    <property type="component" value="Unassembled WGS sequence"/>
</dbReference>
<feature type="compositionally biased region" description="Basic and acidic residues" evidence="1">
    <location>
        <begin position="238"/>
        <end position="252"/>
    </location>
</feature>
<sequence length="435" mass="49535">MHYSKLEAAIALLTNASRAELESHSHSIKSLLDKLRALPCVQSTRSTEPENVRPRDTLAHDLQIASTRVKGLFDLVREKQESILEFLKKQPGEAFQGSLGEESEDVRITDIRNASNQPVERKFRKVLAARSLGKEYGNWQFCHNGNKTSFCNDLGEDIHRFRKYVIQGSKILLYEKRAMPGIAIIFAFAWHKAHQVPDDDIAHFVGLFRKHQEELCNALQGHEQWLLSCQALYEEHVKQRNESRGIKSDRIYTRVRNFESQGQSGNKRRSHQDTHQRKKPRSQKPPHPAAMEAAEKTEARPHVLSQGRQFQSQAHGRTPQPMEIGQGDAPVAADSYPDNLSVPEADRTYSQTAPARADKGQISNGTRRYSIGLPTDEATSSQCRFTQDQEAAYSRTDLLDNDLPMLPNNNEYAFQNVLTQEGDIDWYNFAEFLRV</sequence>
<dbReference type="EMBL" id="JAGTJR010000039">
    <property type="protein sequence ID" value="KAH7033914.1"/>
    <property type="molecule type" value="Genomic_DNA"/>
</dbReference>
<evidence type="ECO:0000256" key="1">
    <source>
        <dbReference type="SAM" id="MobiDB-lite"/>
    </source>
</evidence>
<proteinExistence type="predicted"/>
<feature type="region of interest" description="Disordered" evidence="1">
    <location>
        <begin position="238"/>
        <end position="369"/>
    </location>
</feature>
<feature type="compositionally biased region" description="Polar residues" evidence="1">
    <location>
        <begin position="306"/>
        <end position="315"/>
    </location>
</feature>
<name>A0ABQ8FXF4_9PEZI</name>
<evidence type="ECO:0008006" key="4">
    <source>
        <dbReference type="Google" id="ProtNLM"/>
    </source>
</evidence>
<feature type="compositionally biased region" description="Basic residues" evidence="1">
    <location>
        <begin position="266"/>
        <end position="284"/>
    </location>
</feature>
<evidence type="ECO:0000313" key="2">
    <source>
        <dbReference type="EMBL" id="KAH7033914.1"/>
    </source>
</evidence>